<sequence>MTVQQYKKACDRASTQSLGCKSLTDLRREASKKRARRKQQKGETCAGRLSLKCRRFATAVRKAFRRKPIWDESLQQITSRFGSAILAYFSIFRWTYLLNVFLACVWLATVLAVGLISEFRESEKDTPGVPRVNSLLKGTSNGALYFFSGR</sequence>
<evidence type="ECO:0000313" key="2">
    <source>
        <dbReference type="EMBL" id="KAG5459763.1"/>
    </source>
</evidence>
<gene>
    <name evidence="2" type="ORF">BJ554DRAFT_8281</name>
</gene>
<dbReference type="PANTHER" id="PTHR23302:SF24">
    <property type="entry name" value="TMC DOMAIN-CONTAINING PROTEIN"/>
    <property type="match status" value="1"/>
</dbReference>
<organism evidence="2 3">
    <name type="scientific">Olpidium bornovanus</name>
    <dbReference type="NCBI Taxonomy" id="278681"/>
    <lineage>
        <taxon>Eukaryota</taxon>
        <taxon>Fungi</taxon>
        <taxon>Fungi incertae sedis</taxon>
        <taxon>Olpidiomycota</taxon>
        <taxon>Olpidiomycotina</taxon>
        <taxon>Olpidiomycetes</taxon>
        <taxon>Olpidiales</taxon>
        <taxon>Olpidiaceae</taxon>
        <taxon>Olpidium</taxon>
    </lineage>
</organism>
<dbReference type="GO" id="GO:0005886">
    <property type="term" value="C:plasma membrane"/>
    <property type="evidence" value="ECO:0007669"/>
    <property type="project" value="InterPro"/>
</dbReference>
<evidence type="ECO:0000313" key="3">
    <source>
        <dbReference type="Proteomes" id="UP000673691"/>
    </source>
</evidence>
<dbReference type="PANTHER" id="PTHR23302">
    <property type="entry name" value="TRANSMEMBRANE CHANNEL-RELATED"/>
    <property type="match status" value="1"/>
</dbReference>
<accession>A0A8H7ZUA1</accession>
<dbReference type="InterPro" id="IPR038900">
    <property type="entry name" value="TMC"/>
</dbReference>
<evidence type="ECO:0000256" key="1">
    <source>
        <dbReference type="SAM" id="Phobius"/>
    </source>
</evidence>
<feature type="transmembrane region" description="Helical" evidence="1">
    <location>
        <begin position="96"/>
        <end position="116"/>
    </location>
</feature>
<dbReference type="AlphaFoldDB" id="A0A8H7ZUA1"/>
<name>A0A8H7ZUA1_9FUNG</name>
<dbReference type="OrthoDB" id="1936208at2759"/>
<dbReference type="GO" id="GO:0008381">
    <property type="term" value="F:mechanosensitive monoatomic ion channel activity"/>
    <property type="evidence" value="ECO:0007669"/>
    <property type="project" value="TreeGrafter"/>
</dbReference>
<comment type="caution">
    <text evidence="2">The sequence shown here is derived from an EMBL/GenBank/DDBJ whole genome shotgun (WGS) entry which is preliminary data.</text>
</comment>
<keyword evidence="1" id="KW-1133">Transmembrane helix</keyword>
<keyword evidence="3" id="KW-1185">Reference proteome</keyword>
<dbReference type="Proteomes" id="UP000673691">
    <property type="component" value="Unassembled WGS sequence"/>
</dbReference>
<keyword evidence="1" id="KW-0472">Membrane</keyword>
<keyword evidence="1" id="KW-0812">Transmembrane</keyword>
<feature type="non-terminal residue" evidence="2">
    <location>
        <position position="150"/>
    </location>
</feature>
<protein>
    <submittedName>
        <fullName evidence="2">Uncharacterized protein</fullName>
    </submittedName>
</protein>
<proteinExistence type="predicted"/>
<reference evidence="2 3" key="1">
    <citation type="journal article" name="Sci. Rep.">
        <title>Genome-scale phylogenetic analyses confirm Olpidium as the closest living zoosporic fungus to the non-flagellated, terrestrial fungi.</title>
        <authorList>
            <person name="Chang Y."/>
            <person name="Rochon D."/>
            <person name="Sekimoto S."/>
            <person name="Wang Y."/>
            <person name="Chovatia M."/>
            <person name="Sandor L."/>
            <person name="Salamov A."/>
            <person name="Grigoriev I.V."/>
            <person name="Stajich J.E."/>
            <person name="Spatafora J.W."/>
        </authorList>
    </citation>
    <scope>NUCLEOTIDE SEQUENCE [LARGE SCALE GENOMIC DNA]</scope>
    <source>
        <strain evidence="2">S191</strain>
    </source>
</reference>
<dbReference type="EMBL" id="JAEFCI010006334">
    <property type="protein sequence ID" value="KAG5459763.1"/>
    <property type="molecule type" value="Genomic_DNA"/>
</dbReference>